<accession>A0ABY6CXQ1</accession>
<gene>
    <name evidence="2" type="ORF">N7E81_15185</name>
</gene>
<dbReference type="EMBL" id="CP106735">
    <property type="protein sequence ID" value="UXX78702.1"/>
    <property type="molecule type" value="Genomic_DNA"/>
</dbReference>
<name>A0ABY6CXQ1_9BACT</name>
<proteinExistence type="predicted"/>
<evidence type="ECO:0000259" key="1">
    <source>
        <dbReference type="Pfam" id="PF00535"/>
    </source>
</evidence>
<dbReference type="Proteomes" id="UP001062165">
    <property type="component" value="Chromosome"/>
</dbReference>
<protein>
    <submittedName>
        <fullName evidence="2">Glycosyltransferase</fullName>
    </submittedName>
</protein>
<dbReference type="Gene3D" id="3.90.550.10">
    <property type="entry name" value="Spore Coat Polysaccharide Biosynthesis Protein SpsA, Chain A"/>
    <property type="match status" value="1"/>
</dbReference>
<dbReference type="RefSeq" id="WP_263050447.1">
    <property type="nucleotide sequence ID" value="NZ_CP106735.1"/>
</dbReference>
<dbReference type="PANTHER" id="PTHR22916">
    <property type="entry name" value="GLYCOSYLTRANSFERASE"/>
    <property type="match status" value="1"/>
</dbReference>
<sequence>MARVTILMAVYNAAETVSECIESILNQTFKDFKLLIVNDLSTDNTVEIIEDFNSDKIEIIHFKTKGFINALNTGLSRCKTDYICRMDADDIMLPTKLEEQVKFMDNHPEIAASGTFIEVFGKYNAIWKRFRPGYEQCRRNIFWFSTIQNPSSIIRHSVIKENNLKYKREYAFIDGDKDYALAEDYKFWYDVSRVGILSNLPKVLLKYRIHPTQASTSKRKVQDFVANKIRREALTDFLNDQGLSIEKIDKNTNKKALLKKVNTLKVAKRDRWHLAMSKYMLIQSTKELGFIHFLKILFFSRFAFDRNSPELFMKMVYSKFGNEKPMI</sequence>
<keyword evidence="3" id="KW-1185">Reference proteome</keyword>
<dbReference type="CDD" id="cd00761">
    <property type="entry name" value="Glyco_tranf_GTA_type"/>
    <property type="match status" value="1"/>
</dbReference>
<dbReference type="InterPro" id="IPR029044">
    <property type="entry name" value="Nucleotide-diphossugar_trans"/>
</dbReference>
<dbReference type="Pfam" id="PF00535">
    <property type="entry name" value="Glycos_transf_2"/>
    <property type="match status" value="1"/>
</dbReference>
<evidence type="ECO:0000313" key="2">
    <source>
        <dbReference type="EMBL" id="UXX78702.1"/>
    </source>
</evidence>
<dbReference type="SUPFAM" id="SSF53448">
    <property type="entry name" value="Nucleotide-diphospho-sugar transferases"/>
    <property type="match status" value="1"/>
</dbReference>
<dbReference type="PANTHER" id="PTHR22916:SF3">
    <property type="entry name" value="UDP-GLCNAC:BETAGAL BETA-1,3-N-ACETYLGLUCOSAMINYLTRANSFERASE-LIKE PROTEIN 1"/>
    <property type="match status" value="1"/>
</dbReference>
<organism evidence="2 3">
    <name type="scientific">Reichenbachiella carrageenanivorans</name>
    <dbReference type="NCBI Taxonomy" id="2979869"/>
    <lineage>
        <taxon>Bacteria</taxon>
        <taxon>Pseudomonadati</taxon>
        <taxon>Bacteroidota</taxon>
        <taxon>Cytophagia</taxon>
        <taxon>Cytophagales</taxon>
        <taxon>Reichenbachiellaceae</taxon>
        <taxon>Reichenbachiella</taxon>
    </lineage>
</organism>
<feature type="domain" description="Glycosyltransferase 2-like" evidence="1">
    <location>
        <begin position="5"/>
        <end position="146"/>
    </location>
</feature>
<reference evidence="2" key="1">
    <citation type="submission" date="2022-10" db="EMBL/GenBank/DDBJ databases">
        <title>Comparative genomics and taxonomic characterization of three novel marine species of genus Reichenbachiella exhibiting antioxidant and polysaccharide degradation activities.</title>
        <authorList>
            <person name="Muhammad N."/>
            <person name="Lee Y.-J."/>
            <person name="Ko J."/>
            <person name="Kim S.-G."/>
        </authorList>
    </citation>
    <scope>NUCLEOTIDE SEQUENCE</scope>
    <source>
        <strain evidence="2">Wsw4-B4</strain>
    </source>
</reference>
<dbReference type="InterPro" id="IPR001173">
    <property type="entry name" value="Glyco_trans_2-like"/>
</dbReference>
<evidence type="ECO:0000313" key="3">
    <source>
        <dbReference type="Proteomes" id="UP001062165"/>
    </source>
</evidence>